<organism evidence="1 2">
    <name type="scientific">Vibrio cholerae</name>
    <dbReference type="NCBI Taxonomy" id="666"/>
    <lineage>
        <taxon>Bacteria</taxon>
        <taxon>Pseudomonadati</taxon>
        <taxon>Pseudomonadota</taxon>
        <taxon>Gammaproteobacteria</taxon>
        <taxon>Vibrionales</taxon>
        <taxon>Vibrionaceae</taxon>
        <taxon>Vibrio</taxon>
    </lineage>
</organism>
<dbReference type="RefSeq" id="WP_114743462.1">
    <property type="nucleotide sequence ID" value="NZ_CP046738.1"/>
</dbReference>
<dbReference type="EMBL" id="VUAA01000107">
    <property type="protein sequence ID" value="KAA1252348.1"/>
    <property type="molecule type" value="Genomic_DNA"/>
</dbReference>
<dbReference type="Proteomes" id="UP000323225">
    <property type="component" value="Unassembled WGS sequence"/>
</dbReference>
<dbReference type="AlphaFoldDB" id="A0A5B1BTZ2"/>
<reference evidence="1 2" key="1">
    <citation type="submission" date="2019-09" db="EMBL/GenBank/DDBJ databases">
        <authorList>
            <person name="Kritzky A."/>
            <person name="Schelkanova E.Y."/>
            <person name="Alkhova Z.V."/>
            <person name="Smirnova N.I."/>
        </authorList>
    </citation>
    <scope>NUCLEOTIDE SEQUENCE [LARGE SCALE GENOMIC DNA]</scope>
    <source>
        <strain evidence="1 2">M1526</strain>
    </source>
</reference>
<sequence length="212" mass="24652">MVELEKYLKRLEETDKEHVKYAKSIMEADSSKMYPLDFLFLAAINRSKCNLHAFINLIRERNYISAAPFLRMQVDSILRLAASTLVDDPHDFAMKVLSGKSVSKIKSKDNQNLQDWYLLKMFNPKFPWMEMVYKNCSGFIHLSEKHIYGIISQSDENGRIGVSISHEQTFIPEQNYLEAVAAFYESVDSLFNLCRGWIITKEYPDEVSRLMS</sequence>
<protein>
    <submittedName>
        <fullName evidence="1">Uncharacterized protein</fullName>
    </submittedName>
</protein>
<evidence type="ECO:0000313" key="1">
    <source>
        <dbReference type="EMBL" id="KAA1252348.1"/>
    </source>
</evidence>
<comment type="caution">
    <text evidence="1">The sequence shown here is derived from an EMBL/GenBank/DDBJ whole genome shotgun (WGS) entry which is preliminary data.</text>
</comment>
<accession>A0A5B1BTZ2</accession>
<evidence type="ECO:0000313" key="2">
    <source>
        <dbReference type="Proteomes" id="UP000323225"/>
    </source>
</evidence>
<name>A0A5B1BTZ2_VIBCL</name>
<gene>
    <name evidence="1" type="ORF">F0M16_23520</name>
</gene>
<proteinExistence type="predicted"/>